<dbReference type="PANTHER" id="PTHR31435">
    <property type="entry name" value="PROTEIN NATD1"/>
    <property type="match status" value="1"/>
</dbReference>
<dbReference type="InterPro" id="IPR031165">
    <property type="entry name" value="GNAT_YJDJ"/>
</dbReference>
<dbReference type="EMBL" id="BAABRI010000004">
    <property type="protein sequence ID" value="GAA5481673.1"/>
    <property type="molecule type" value="Genomic_DNA"/>
</dbReference>
<dbReference type="PROSITE" id="PS51729">
    <property type="entry name" value="GNAT_YJDJ"/>
    <property type="match status" value="1"/>
</dbReference>
<comment type="caution">
    <text evidence="2">The sequence shown here is derived from an EMBL/GenBank/DDBJ whole genome shotgun (WGS) entry which is preliminary data.</text>
</comment>
<dbReference type="RefSeq" id="WP_353565823.1">
    <property type="nucleotide sequence ID" value="NZ_BAABRI010000004.1"/>
</dbReference>
<feature type="domain" description="N-acetyltransferase" evidence="1">
    <location>
        <begin position="5"/>
        <end position="83"/>
    </location>
</feature>
<gene>
    <name evidence="2" type="ORF">Hsar01_00884</name>
</gene>
<dbReference type="InterPro" id="IPR016181">
    <property type="entry name" value="Acyl_CoA_acyltransferase"/>
</dbReference>
<organism evidence="2 3">
    <name type="scientific">Haloferula sargassicola</name>
    <dbReference type="NCBI Taxonomy" id="490096"/>
    <lineage>
        <taxon>Bacteria</taxon>
        <taxon>Pseudomonadati</taxon>
        <taxon>Verrucomicrobiota</taxon>
        <taxon>Verrucomicrobiia</taxon>
        <taxon>Verrucomicrobiales</taxon>
        <taxon>Verrucomicrobiaceae</taxon>
        <taxon>Haloferula</taxon>
    </lineage>
</organism>
<dbReference type="Proteomes" id="UP001476282">
    <property type="component" value="Unassembled WGS sequence"/>
</dbReference>
<evidence type="ECO:0000313" key="3">
    <source>
        <dbReference type="Proteomes" id="UP001476282"/>
    </source>
</evidence>
<dbReference type="Gene3D" id="3.40.630.30">
    <property type="match status" value="1"/>
</dbReference>
<protein>
    <recommendedName>
        <fullName evidence="1">N-acetyltransferase domain-containing protein</fullName>
    </recommendedName>
</protein>
<evidence type="ECO:0000313" key="2">
    <source>
        <dbReference type="EMBL" id="GAA5481673.1"/>
    </source>
</evidence>
<accession>A0ABP9UJ62</accession>
<dbReference type="InterPro" id="IPR045057">
    <property type="entry name" value="Gcn5-rel_NAT"/>
</dbReference>
<dbReference type="PANTHER" id="PTHR31435:SF10">
    <property type="entry name" value="BSR4717 PROTEIN"/>
    <property type="match status" value="1"/>
</dbReference>
<name>A0ABP9UJ62_9BACT</name>
<sequence length="83" mass="9205">MSEVTDNTDRQRFELVEQGKLAFADYRIEGDVLVIPHVEADPALRGQGAAGRLMQGVVDFARARDLTIHPICGYAAAWLQRHA</sequence>
<proteinExistence type="predicted"/>
<reference evidence="2 3" key="1">
    <citation type="submission" date="2024-02" db="EMBL/GenBank/DDBJ databases">
        <title>Haloferula sargassicola NBRC 104335.</title>
        <authorList>
            <person name="Ichikawa N."/>
            <person name="Katano-Makiyama Y."/>
            <person name="Hidaka K."/>
        </authorList>
    </citation>
    <scope>NUCLEOTIDE SEQUENCE [LARGE SCALE GENOMIC DNA]</scope>
    <source>
        <strain evidence="2 3">NBRC 104335</strain>
    </source>
</reference>
<evidence type="ECO:0000259" key="1">
    <source>
        <dbReference type="PROSITE" id="PS51729"/>
    </source>
</evidence>
<dbReference type="Pfam" id="PF14542">
    <property type="entry name" value="Acetyltransf_CG"/>
    <property type="match status" value="1"/>
</dbReference>
<keyword evidence="3" id="KW-1185">Reference proteome</keyword>
<dbReference type="SUPFAM" id="SSF55729">
    <property type="entry name" value="Acyl-CoA N-acyltransferases (Nat)"/>
    <property type="match status" value="1"/>
</dbReference>